<proteinExistence type="inferred from homology"/>
<dbReference type="Proteomes" id="UP001239994">
    <property type="component" value="Unassembled WGS sequence"/>
</dbReference>
<dbReference type="InterPro" id="IPR015095">
    <property type="entry name" value="AlkB_hom8_N"/>
</dbReference>
<dbReference type="PROSITE" id="PS50835">
    <property type="entry name" value="IG_LIKE"/>
    <property type="match status" value="2"/>
</dbReference>
<feature type="domain" description="Ig-like" evidence="5">
    <location>
        <begin position="564"/>
        <end position="654"/>
    </location>
</feature>
<dbReference type="PRINTS" id="PR01638">
    <property type="entry name" value="MHCCLASSI"/>
</dbReference>
<dbReference type="GO" id="GO:0009897">
    <property type="term" value="C:external side of plasma membrane"/>
    <property type="evidence" value="ECO:0007669"/>
    <property type="project" value="TreeGrafter"/>
</dbReference>
<dbReference type="InterPro" id="IPR000477">
    <property type="entry name" value="RT_dom"/>
</dbReference>
<dbReference type="AlphaFoldDB" id="A0AAD8ZVY6"/>
<keyword evidence="1" id="KW-0325">Glycoprotein</keyword>
<evidence type="ECO:0008006" key="9">
    <source>
        <dbReference type="Google" id="ProtNLM"/>
    </source>
</evidence>
<dbReference type="CDD" id="cd01650">
    <property type="entry name" value="RT_nLTR_like"/>
    <property type="match status" value="1"/>
</dbReference>
<dbReference type="PANTHER" id="PTHR16675">
    <property type="entry name" value="MHC CLASS I-RELATED"/>
    <property type="match status" value="1"/>
</dbReference>
<dbReference type="InterPro" id="IPR003597">
    <property type="entry name" value="Ig_C1-set"/>
</dbReference>
<comment type="similarity">
    <text evidence="3">Belongs to the MHC class I family.</text>
</comment>
<evidence type="ECO:0000259" key="6">
    <source>
        <dbReference type="PROSITE" id="PS50878"/>
    </source>
</evidence>
<evidence type="ECO:0000256" key="1">
    <source>
        <dbReference type="ARBA" id="ARBA00023180"/>
    </source>
</evidence>
<feature type="transmembrane region" description="Helical" evidence="4">
    <location>
        <begin position="673"/>
        <end position="697"/>
    </location>
</feature>
<keyword evidence="2" id="KW-0393">Immunoglobulin domain</keyword>
<name>A0AAD8ZVY6_9TELE</name>
<dbReference type="GO" id="GO:0016706">
    <property type="term" value="F:2-oxoglutarate-dependent dioxygenase activity"/>
    <property type="evidence" value="ECO:0007669"/>
    <property type="project" value="InterPro"/>
</dbReference>
<dbReference type="InterPro" id="IPR003006">
    <property type="entry name" value="Ig/MHC_CS"/>
</dbReference>
<dbReference type="PROSITE" id="PS50878">
    <property type="entry name" value="RT_POL"/>
    <property type="match status" value="1"/>
</dbReference>
<keyword evidence="4" id="KW-1133">Transmembrane helix</keyword>
<protein>
    <recommendedName>
        <fullName evidence="9">Reverse transcriptase domain-containing protein</fullName>
    </recommendedName>
</protein>
<feature type="transmembrane region" description="Helical" evidence="4">
    <location>
        <begin position="1169"/>
        <end position="1195"/>
    </location>
</feature>
<evidence type="ECO:0000313" key="7">
    <source>
        <dbReference type="EMBL" id="KAK1806287.1"/>
    </source>
</evidence>
<dbReference type="Gene3D" id="3.30.500.10">
    <property type="entry name" value="MHC class I-like antigen recognition-like"/>
    <property type="match status" value="2"/>
</dbReference>
<dbReference type="InterPro" id="IPR037055">
    <property type="entry name" value="MHC_I-like_Ag-recog_sf"/>
</dbReference>
<dbReference type="GO" id="GO:0005615">
    <property type="term" value="C:extracellular space"/>
    <property type="evidence" value="ECO:0007669"/>
    <property type="project" value="TreeGrafter"/>
</dbReference>
<dbReference type="GO" id="GO:0008168">
    <property type="term" value="F:methyltransferase activity"/>
    <property type="evidence" value="ECO:0007669"/>
    <property type="project" value="InterPro"/>
</dbReference>
<feature type="domain" description="Ig-like" evidence="5">
    <location>
        <begin position="1077"/>
        <end position="1164"/>
    </location>
</feature>
<dbReference type="InterPro" id="IPR011162">
    <property type="entry name" value="MHC_I/II-like_Ag-recog"/>
</dbReference>
<gene>
    <name evidence="7" type="ORF">P4O66_000164</name>
</gene>
<dbReference type="InterPro" id="IPR050208">
    <property type="entry name" value="MHC_class-I_related"/>
</dbReference>
<keyword evidence="4" id="KW-0472">Membrane</keyword>
<dbReference type="InterPro" id="IPR043502">
    <property type="entry name" value="DNA/RNA_pol_sf"/>
</dbReference>
<evidence type="ECO:0000256" key="2">
    <source>
        <dbReference type="ARBA" id="ARBA00023319"/>
    </source>
</evidence>
<evidence type="ECO:0000259" key="5">
    <source>
        <dbReference type="PROSITE" id="PS50835"/>
    </source>
</evidence>
<evidence type="ECO:0000256" key="4">
    <source>
        <dbReference type="SAM" id="Phobius"/>
    </source>
</evidence>
<organism evidence="7 8">
    <name type="scientific">Electrophorus voltai</name>
    <dbReference type="NCBI Taxonomy" id="2609070"/>
    <lineage>
        <taxon>Eukaryota</taxon>
        <taxon>Metazoa</taxon>
        <taxon>Chordata</taxon>
        <taxon>Craniata</taxon>
        <taxon>Vertebrata</taxon>
        <taxon>Euteleostomi</taxon>
        <taxon>Actinopterygii</taxon>
        <taxon>Neopterygii</taxon>
        <taxon>Teleostei</taxon>
        <taxon>Ostariophysi</taxon>
        <taxon>Gymnotiformes</taxon>
        <taxon>Gymnotoidei</taxon>
        <taxon>Gymnotidae</taxon>
        <taxon>Electrophorus</taxon>
    </lineage>
</organism>
<dbReference type="GO" id="GO:0006955">
    <property type="term" value="P:immune response"/>
    <property type="evidence" value="ECO:0007669"/>
    <property type="project" value="TreeGrafter"/>
</dbReference>
<dbReference type="Pfam" id="PF00129">
    <property type="entry name" value="MHC_I"/>
    <property type="match status" value="2"/>
</dbReference>
<dbReference type="SUPFAM" id="SSF54452">
    <property type="entry name" value="MHC antigen-recognition domain"/>
    <property type="match status" value="2"/>
</dbReference>
<comment type="caution">
    <text evidence="7">The sequence shown here is derived from an EMBL/GenBank/DDBJ whole genome shotgun (WGS) entry which is preliminary data.</text>
</comment>
<dbReference type="SUPFAM" id="SSF48726">
    <property type="entry name" value="Immunoglobulin"/>
    <property type="match status" value="2"/>
</dbReference>
<dbReference type="InterPro" id="IPR036179">
    <property type="entry name" value="Ig-like_dom_sf"/>
</dbReference>
<dbReference type="SUPFAM" id="SSF56672">
    <property type="entry name" value="DNA/RNA polymerases"/>
    <property type="match status" value="1"/>
</dbReference>
<sequence>MFRRSTDDVSEFTEAVVEFIGKLVDDKIPRTTIKTFPNQKPWVDKTIREALNSRTAAYNAGIISGNMDEYKSVAYGVCRAVRDAKRRYGGKLVTQFQQSGSRSLWQGLQTITDYRSTPSRLITNGACAEPTIEQRRLILTESDVRRVFKRVNTRKAAGPDGICGRVLKVCADQLAPVFTDIFDLSLTLGIVPSSFKRSTIVPVPKKPRPSGLNDYRPVALTSVLMKCFEKLVRDFITSSLPASMDPLQFAYRHNRSADDAIAHLLHTTLTHLDKGRLEDLGLHTSLCDWISNFLTDRPQLVRVGNCASSTLILSTGAPQGCVLSPLLYSLYTYDCTATSSSNIIVKFADDTIVMGLISDNNERAYLEEIKHLENWCQENNLLLSVSKTKELIMDCRKKQEWHYRPVRISGTTVERVDSFRYLGVHISQDLSWSRHTNSLAKKAHQRLYHLRCLRDFRLPSKVLRNFYTCTIESILTGNITVWFGNSTKQDRRALQRVVRSAERITHTELHDLQTIYYKQCQTKARRIVKDPTHPNNRLFSLLSISDSVSLILRIVPLCPEEGKPDIVPPEVILFQKDSTSPVVCHATGFFPKEVMISWQKNGEDLHENMELRETLPNQDGTFQKRSILTVSPEELDKNEYTCVVHHSGLEKELVLRVADHRVLLPDDSFYRGLFTLTVAIGAVIVILLSSLLIIVFAKQKNRKDTKGSTGSHSLKYLHTGVKHEKNLQYTAVGLLDGEEFVYYDSNIRKMIPKAEWTKKIDAEEPDYWNRETEKLKSHDEWFRENIATLMKRFNQTDGNHTWQWTYGCDLHDDGPIRGYNHYVYDGKKFLTLDLNTLTWTAANSVGHITKQKMGADRSLAESQKDYLENTCIDYLKKYIAFCNTSLKSKATATLSATHSLQYIITAVTPGINSPEYIEVGLLDGEPFVYYDSKIKKMIPKTEWIKNNEDEDCWDAETQTNQATQEIFKANIATAMSRFNQTEGVHTVQAMYGCELHDDGTTTGYRQEGYDGEDFISLDLNTLTWTAANDKAVITKNKWEATGTNAHQWKGYLENTCIEWLQKYVSYSRDTLERKDPPEVTLFQKDSSSPVVCHATGFFPKGVAIFWQKNGEDLRENVELTETLPNQDGTYQKRSILTVSPEDLNKNKYSCVVHHSGLEKDLVLAFQPGVLIGVNVGAILAVLLLVLVGCAAFLIWRKKQKNGQRHL</sequence>
<dbReference type="Pfam" id="PF07654">
    <property type="entry name" value="C1-set"/>
    <property type="match status" value="2"/>
</dbReference>
<dbReference type="FunFam" id="3.30.500.10:FF:000001">
    <property type="entry name" value="H-2 class I histocompatibility antigen, alpha chain"/>
    <property type="match status" value="2"/>
</dbReference>
<dbReference type="EMBL" id="JAROKS010000001">
    <property type="protein sequence ID" value="KAK1806287.1"/>
    <property type="molecule type" value="Genomic_DNA"/>
</dbReference>
<dbReference type="PANTHER" id="PTHR16675:SF237">
    <property type="entry name" value="MHC CLASS I ANTIGEN TRANSCRIPT VARIANT 1-RELATED"/>
    <property type="match status" value="1"/>
</dbReference>
<evidence type="ECO:0000256" key="3">
    <source>
        <dbReference type="RuleBase" id="RU004439"/>
    </source>
</evidence>
<dbReference type="PROSITE" id="PS00290">
    <property type="entry name" value="IG_MHC"/>
    <property type="match status" value="2"/>
</dbReference>
<accession>A0AAD8ZVY6</accession>
<dbReference type="InterPro" id="IPR001039">
    <property type="entry name" value="MHC_I_a_a1/a2"/>
</dbReference>
<dbReference type="InterPro" id="IPR007110">
    <property type="entry name" value="Ig-like_dom"/>
</dbReference>
<keyword evidence="4" id="KW-0812">Transmembrane</keyword>
<reference evidence="7" key="1">
    <citation type="submission" date="2023-03" db="EMBL/GenBank/DDBJ databases">
        <title>Electrophorus voltai genome.</title>
        <authorList>
            <person name="Bian C."/>
        </authorList>
    </citation>
    <scope>NUCLEOTIDE SEQUENCE</scope>
    <source>
        <strain evidence="7">CB-2022</strain>
        <tissue evidence="7">Muscle</tissue>
    </source>
</reference>
<dbReference type="Pfam" id="PF09004">
    <property type="entry name" value="ALKBH8_N"/>
    <property type="match status" value="1"/>
</dbReference>
<dbReference type="InterPro" id="IPR013783">
    <property type="entry name" value="Ig-like_fold"/>
</dbReference>
<dbReference type="Pfam" id="PF00078">
    <property type="entry name" value="RVT_1"/>
    <property type="match status" value="1"/>
</dbReference>
<dbReference type="InterPro" id="IPR011161">
    <property type="entry name" value="MHC_I-like_Ag-recog"/>
</dbReference>
<dbReference type="Gene3D" id="2.60.40.10">
    <property type="entry name" value="Immunoglobulins"/>
    <property type="match status" value="2"/>
</dbReference>
<feature type="domain" description="Reverse transcriptase" evidence="6">
    <location>
        <begin position="184"/>
        <end position="426"/>
    </location>
</feature>
<keyword evidence="8" id="KW-1185">Reference proteome</keyword>
<evidence type="ECO:0000313" key="8">
    <source>
        <dbReference type="Proteomes" id="UP001239994"/>
    </source>
</evidence>
<dbReference type="CDD" id="cd07698">
    <property type="entry name" value="IgC1_MHC_I_alpha3"/>
    <property type="match status" value="2"/>
</dbReference>
<dbReference type="SMART" id="SM00407">
    <property type="entry name" value="IGc1"/>
    <property type="match status" value="2"/>
</dbReference>